<accession>A0A849KBH0</accession>
<evidence type="ECO:0000313" key="11">
    <source>
        <dbReference type="EMBL" id="NNU44770.1"/>
    </source>
</evidence>
<keyword evidence="7" id="KW-0862">Zinc</keyword>
<proteinExistence type="inferred from homology"/>
<evidence type="ECO:0000313" key="12">
    <source>
        <dbReference type="Proteomes" id="UP000552954"/>
    </source>
</evidence>
<evidence type="ECO:0000256" key="3">
    <source>
        <dbReference type="ARBA" id="ARBA00008900"/>
    </source>
</evidence>
<dbReference type="GO" id="GO:0070497">
    <property type="term" value="F:6-carboxytetrahydropterin synthase activity"/>
    <property type="evidence" value="ECO:0007669"/>
    <property type="project" value="UniProtKB-EC"/>
</dbReference>
<evidence type="ECO:0000256" key="2">
    <source>
        <dbReference type="ARBA" id="ARBA00005061"/>
    </source>
</evidence>
<evidence type="ECO:0000256" key="5">
    <source>
        <dbReference type="ARBA" id="ARBA00018141"/>
    </source>
</evidence>
<dbReference type="SUPFAM" id="SSF55620">
    <property type="entry name" value="Tetrahydrobiopterin biosynthesis enzymes-like"/>
    <property type="match status" value="1"/>
</dbReference>
<comment type="catalytic activity">
    <reaction evidence="10">
        <text>7,8-dihydroneopterin 3'-triphosphate + H2O = 6-carboxy-5,6,7,8-tetrahydropterin + triphosphate + acetaldehyde + 2 H(+)</text>
        <dbReference type="Rhea" id="RHEA:27966"/>
        <dbReference type="ChEBI" id="CHEBI:15343"/>
        <dbReference type="ChEBI" id="CHEBI:15377"/>
        <dbReference type="ChEBI" id="CHEBI:15378"/>
        <dbReference type="ChEBI" id="CHEBI:18036"/>
        <dbReference type="ChEBI" id="CHEBI:58462"/>
        <dbReference type="ChEBI" id="CHEBI:61032"/>
        <dbReference type="EC" id="4.1.2.50"/>
    </reaction>
</comment>
<evidence type="ECO:0000256" key="1">
    <source>
        <dbReference type="ARBA" id="ARBA00001947"/>
    </source>
</evidence>
<dbReference type="GO" id="GO:0046872">
    <property type="term" value="F:metal ion binding"/>
    <property type="evidence" value="ECO:0007669"/>
    <property type="project" value="UniProtKB-KW"/>
</dbReference>
<sequence>MDASSPVVSTLSTARVDSRTEVCELSQRFFFEAAHTLHRSIETEGSLRIHGHTYEAEVTLCGRPDPQTGMLIDLGYLRSEIARVRELLDHRFLDEVADLGPATLENLCAFLRRQLQANLPLLCSVMIERRASGDKCVLRWPVASNISMQ</sequence>
<evidence type="ECO:0000256" key="8">
    <source>
        <dbReference type="ARBA" id="ARBA00023239"/>
    </source>
</evidence>
<comment type="cofactor">
    <cofactor evidence="1">
        <name>Zn(2+)</name>
        <dbReference type="ChEBI" id="CHEBI:29105"/>
    </cofactor>
</comment>
<keyword evidence="6" id="KW-0479">Metal-binding</keyword>
<dbReference type="Proteomes" id="UP000552954">
    <property type="component" value="Unassembled WGS sequence"/>
</dbReference>
<gene>
    <name evidence="11" type="ORF">HK415_18820</name>
</gene>
<keyword evidence="8" id="KW-0456">Lyase</keyword>
<dbReference type="PANTHER" id="PTHR12589">
    <property type="entry name" value="PYRUVOYL TETRAHYDROBIOPTERIN SYNTHASE"/>
    <property type="match status" value="1"/>
</dbReference>
<comment type="similarity">
    <text evidence="3">Belongs to the PTPS family. QueD subfamily.</text>
</comment>
<dbReference type="EC" id="4.1.2.50" evidence="4"/>
<evidence type="ECO:0000256" key="4">
    <source>
        <dbReference type="ARBA" id="ARBA00012982"/>
    </source>
</evidence>
<dbReference type="InterPro" id="IPR007115">
    <property type="entry name" value="6-PTP_synth/QueD"/>
</dbReference>
<dbReference type="Pfam" id="PF01242">
    <property type="entry name" value="PTPS"/>
    <property type="match status" value="1"/>
</dbReference>
<name>A0A849KBH0_9BURK</name>
<evidence type="ECO:0000256" key="9">
    <source>
        <dbReference type="ARBA" id="ARBA00031449"/>
    </source>
</evidence>
<reference evidence="11 12" key="2">
    <citation type="submission" date="2020-06" db="EMBL/GenBank/DDBJ databases">
        <title>Ramlibacter rhizophilus sp. nov., isolated from rhizosphere soil of national flower Mugunghwa from South Korea.</title>
        <authorList>
            <person name="Zheng-Fei Y."/>
            <person name="Huan T."/>
        </authorList>
    </citation>
    <scope>NUCLEOTIDE SEQUENCE [LARGE SCALE GENOMIC DNA]</scope>
    <source>
        <strain evidence="11 12">B156</strain>
    </source>
</reference>
<evidence type="ECO:0000256" key="10">
    <source>
        <dbReference type="ARBA" id="ARBA00048807"/>
    </source>
</evidence>
<comment type="pathway">
    <text evidence="2">Purine metabolism; 7-cyano-7-deazaguanine biosynthesis.</text>
</comment>
<dbReference type="PANTHER" id="PTHR12589:SF7">
    <property type="entry name" value="6-PYRUVOYL TETRAHYDROBIOPTERIN SYNTHASE"/>
    <property type="match status" value="1"/>
</dbReference>
<evidence type="ECO:0000256" key="6">
    <source>
        <dbReference type="ARBA" id="ARBA00022723"/>
    </source>
</evidence>
<dbReference type="EMBL" id="JABFCS010000001">
    <property type="protein sequence ID" value="NNU44770.1"/>
    <property type="molecule type" value="Genomic_DNA"/>
</dbReference>
<evidence type="ECO:0000256" key="7">
    <source>
        <dbReference type="ARBA" id="ARBA00022833"/>
    </source>
</evidence>
<dbReference type="InterPro" id="IPR038418">
    <property type="entry name" value="6-PTP_synth/QueD_sf"/>
</dbReference>
<keyword evidence="12" id="KW-1185">Reference proteome</keyword>
<protein>
    <recommendedName>
        <fullName evidence="5">6-carboxy-5,6,7,8-tetrahydropterin synthase</fullName>
        <ecNumber evidence="4">4.1.2.50</ecNumber>
    </recommendedName>
    <alternativeName>
        <fullName evidence="9">Queuosine biosynthesis protein QueD</fullName>
    </alternativeName>
</protein>
<reference evidence="11 12" key="1">
    <citation type="submission" date="2020-05" db="EMBL/GenBank/DDBJ databases">
        <authorList>
            <person name="Khan S.A."/>
            <person name="Jeon C.O."/>
            <person name="Chun B.H."/>
        </authorList>
    </citation>
    <scope>NUCLEOTIDE SEQUENCE [LARGE SCALE GENOMIC DNA]</scope>
    <source>
        <strain evidence="11 12">B156</strain>
    </source>
</reference>
<dbReference type="Gene3D" id="3.30.479.10">
    <property type="entry name" value="6-pyruvoyl tetrahydropterin synthase/QueD"/>
    <property type="match status" value="1"/>
</dbReference>
<dbReference type="AlphaFoldDB" id="A0A849KBH0"/>
<organism evidence="11 12">
    <name type="scientific">Ramlibacter montanisoli</name>
    <dbReference type="NCBI Taxonomy" id="2732512"/>
    <lineage>
        <taxon>Bacteria</taxon>
        <taxon>Pseudomonadati</taxon>
        <taxon>Pseudomonadota</taxon>
        <taxon>Betaproteobacteria</taxon>
        <taxon>Burkholderiales</taxon>
        <taxon>Comamonadaceae</taxon>
        <taxon>Ramlibacter</taxon>
    </lineage>
</organism>
<dbReference type="UniPathway" id="UPA00391"/>
<dbReference type="RefSeq" id="WP_171561934.1">
    <property type="nucleotide sequence ID" value="NZ_JABFCS010000001.1"/>
</dbReference>
<comment type="caution">
    <text evidence="11">The sequence shown here is derived from an EMBL/GenBank/DDBJ whole genome shotgun (WGS) entry which is preliminary data.</text>
</comment>